<protein>
    <submittedName>
        <fullName evidence="1">Uncharacterized protein</fullName>
    </submittedName>
</protein>
<sequence>MAAADRGTLYNLPLTGPVKWNHNQEAALVQGQSPFSHSAASLSDQARELYLQYLWLPETLMPISQFLPLLQLLVRDAPSSSTAEAIHPLHAAIDDIMVTGKWCSYKYQVMLPTMLAAGEVPDSETKMMSFVYARIASDAQETQPGTSLDQASAQKKFLSSIEKREVQIQILLHLLKLSLPGHCPPPTIRHVPLPPAQKGRKLHHRAHSSSEDEASLTPHAILEDRVEGLMDRLGLWQMAIDDTGRDDAADKSVKQLRDWTQVFCDDIVQPLFADKLPSLYRLLRMKLFRIPQWSSEEDEPNEAEHPGSTPIPDESESVPQRARSQSLSRSRSRSISVSLTQEAEARRGGSKKRVLQREVSMSKAFKKSKRKEPELREPARGSATPVPVSLSAAPNPKVLVAGTPMKPKGRAFAGRVASTVLVSDTPVKAKPRASAVASEDEGAQSDESF</sequence>
<comment type="caution">
    <text evidence="1">The sequence shown here is derived from an EMBL/GenBank/DDBJ whole genome shotgun (WGS) entry which is preliminary data.</text>
</comment>
<dbReference type="EMBL" id="MU275928">
    <property type="protein sequence ID" value="KAI0046316.1"/>
    <property type="molecule type" value="Genomic_DNA"/>
</dbReference>
<accession>A0ACB8RQ79</accession>
<evidence type="ECO:0000313" key="2">
    <source>
        <dbReference type="Proteomes" id="UP000814033"/>
    </source>
</evidence>
<name>A0ACB8RQ79_9AGAM</name>
<gene>
    <name evidence="1" type="ORF">FA95DRAFT_1560179</name>
</gene>
<organism evidence="1 2">
    <name type="scientific">Auriscalpium vulgare</name>
    <dbReference type="NCBI Taxonomy" id="40419"/>
    <lineage>
        <taxon>Eukaryota</taxon>
        <taxon>Fungi</taxon>
        <taxon>Dikarya</taxon>
        <taxon>Basidiomycota</taxon>
        <taxon>Agaricomycotina</taxon>
        <taxon>Agaricomycetes</taxon>
        <taxon>Russulales</taxon>
        <taxon>Auriscalpiaceae</taxon>
        <taxon>Auriscalpium</taxon>
    </lineage>
</organism>
<proteinExistence type="predicted"/>
<reference evidence="1" key="1">
    <citation type="submission" date="2021-02" db="EMBL/GenBank/DDBJ databases">
        <authorList>
            <consortium name="DOE Joint Genome Institute"/>
            <person name="Ahrendt S."/>
            <person name="Looney B.P."/>
            <person name="Miyauchi S."/>
            <person name="Morin E."/>
            <person name="Drula E."/>
            <person name="Courty P.E."/>
            <person name="Chicoki N."/>
            <person name="Fauchery L."/>
            <person name="Kohler A."/>
            <person name="Kuo A."/>
            <person name="Labutti K."/>
            <person name="Pangilinan J."/>
            <person name="Lipzen A."/>
            <person name="Riley R."/>
            <person name="Andreopoulos W."/>
            <person name="He G."/>
            <person name="Johnson J."/>
            <person name="Barry K.W."/>
            <person name="Grigoriev I.V."/>
            <person name="Nagy L."/>
            <person name="Hibbett D."/>
            <person name="Henrissat B."/>
            <person name="Matheny P.B."/>
            <person name="Labbe J."/>
            <person name="Martin F."/>
        </authorList>
    </citation>
    <scope>NUCLEOTIDE SEQUENCE</scope>
    <source>
        <strain evidence="1">FP105234-sp</strain>
    </source>
</reference>
<keyword evidence="2" id="KW-1185">Reference proteome</keyword>
<dbReference type="Proteomes" id="UP000814033">
    <property type="component" value="Unassembled WGS sequence"/>
</dbReference>
<reference evidence="1" key="2">
    <citation type="journal article" date="2022" name="New Phytol.">
        <title>Evolutionary transition to the ectomycorrhizal habit in the genomes of a hyperdiverse lineage of mushroom-forming fungi.</title>
        <authorList>
            <person name="Looney B."/>
            <person name="Miyauchi S."/>
            <person name="Morin E."/>
            <person name="Drula E."/>
            <person name="Courty P.E."/>
            <person name="Kohler A."/>
            <person name="Kuo A."/>
            <person name="LaButti K."/>
            <person name="Pangilinan J."/>
            <person name="Lipzen A."/>
            <person name="Riley R."/>
            <person name="Andreopoulos W."/>
            <person name="He G."/>
            <person name="Johnson J."/>
            <person name="Nolan M."/>
            <person name="Tritt A."/>
            <person name="Barry K.W."/>
            <person name="Grigoriev I.V."/>
            <person name="Nagy L.G."/>
            <person name="Hibbett D."/>
            <person name="Henrissat B."/>
            <person name="Matheny P.B."/>
            <person name="Labbe J."/>
            <person name="Martin F.M."/>
        </authorList>
    </citation>
    <scope>NUCLEOTIDE SEQUENCE</scope>
    <source>
        <strain evidence="1">FP105234-sp</strain>
    </source>
</reference>
<evidence type="ECO:0000313" key="1">
    <source>
        <dbReference type="EMBL" id="KAI0046316.1"/>
    </source>
</evidence>